<comment type="caution">
    <text evidence="1">The sequence shown here is derived from an EMBL/GenBank/DDBJ whole genome shotgun (WGS) entry which is preliminary data.</text>
</comment>
<dbReference type="EMBL" id="BJVY01000012">
    <property type="protein sequence ID" value="GEL70909.1"/>
    <property type="molecule type" value="Genomic_DNA"/>
</dbReference>
<organism evidence="1 2">
    <name type="scientific">Myxococcus virescens</name>
    <dbReference type="NCBI Taxonomy" id="83456"/>
    <lineage>
        <taxon>Bacteria</taxon>
        <taxon>Pseudomonadati</taxon>
        <taxon>Myxococcota</taxon>
        <taxon>Myxococcia</taxon>
        <taxon>Myxococcales</taxon>
        <taxon>Cystobacterineae</taxon>
        <taxon>Myxococcaceae</taxon>
        <taxon>Myxococcus</taxon>
    </lineage>
</organism>
<proteinExistence type="predicted"/>
<accession>A0A511HE29</accession>
<dbReference type="AlphaFoldDB" id="A0A511HE29"/>
<name>A0A511HE29_9BACT</name>
<sequence length="79" mass="8923">MQGLGGGVAREVWTDHRLPHRCQRVALSRLSRQPCQDAGKETFQGLGFTTSHQEAIIDLLTHKANHPVRRRGARRADRL</sequence>
<gene>
    <name evidence="1" type="ORF">MVI01_26930</name>
</gene>
<evidence type="ECO:0000313" key="1">
    <source>
        <dbReference type="EMBL" id="GEL70909.1"/>
    </source>
</evidence>
<protein>
    <submittedName>
        <fullName evidence="1">Uncharacterized protein</fullName>
    </submittedName>
</protein>
<evidence type="ECO:0000313" key="2">
    <source>
        <dbReference type="Proteomes" id="UP000321224"/>
    </source>
</evidence>
<dbReference type="Proteomes" id="UP000321224">
    <property type="component" value="Unassembled WGS sequence"/>
</dbReference>
<reference evidence="1 2" key="1">
    <citation type="submission" date="2019-07" db="EMBL/GenBank/DDBJ databases">
        <title>Whole genome shotgun sequence of Myxococcus virescens NBRC 100334.</title>
        <authorList>
            <person name="Hosoyama A."/>
            <person name="Uohara A."/>
            <person name="Ohji S."/>
            <person name="Ichikawa N."/>
        </authorList>
    </citation>
    <scope>NUCLEOTIDE SEQUENCE [LARGE SCALE GENOMIC DNA]</scope>
    <source>
        <strain evidence="1 2">NBRC 100334</strain>
    </source>
</reference>